<dbReference type="AlphaFoldDB" id="A0A7W5BIM5"/>
<name>A0A7W5BIM5_9HYPH</name>
<feature type="region of interest" description="Disordered" evidence="1">
    <location>
        <begin position="56"/>
        <end position="75"/>
    </location>
</feature>
<dbReference type="RefSeq" id="WP_245438412.1">
    <property type="nucleotide sequence ID" value="NZ_JACHXH010000004.1"/>
</dbReference>
<reference evidence="2 3" key="1">
    <citation type="submission" date="2020-08" db="EMBL/GenBank/DDBJ databases">
        <title>Genomic Encyclopedia of Type Strains, Phase III (KMG-III): the genomes of soil and plant-associated and newly described type strains.</title>
        <authorList>
            <person name="Whitman W."/>
        </authorList>
    </citation>
    <scope>NUCLEOTIDE SEQUENCE [LARGE SCALE GENOMIC DNA]</scope>
    <source>
        <strain evidence="2 3">CECT 4113</strain>
    </source>
</reference>
<keyword evidence="3" id="KW-1185">Reference proteome</keyword>
<organism evidence="2 3">
    <name type="scientific">Rhizobium pisi</name>
    <dbReference type="NCBI Taxonomy" id="574561"/>
    <lineage>
        <taxon>Bacteria</taxon>
        <taxon>Pseudomonadati</taxon>
        <taxon>Pseudomonadota</taxon>
        <taxon>Alphaproteobacteria</taxon>
        <taxon>Hyphomicrobiales</taxon>
        <taxon>Rhizobiaceae</taxon>
        <taxon>Rhizobium/Agrobacterium group</taxon>
        <taxon>Rhizobium</taxon>
    </lineage>
</organism>
<gene>
    <name evidence="2" type="ORF">FHS26_001358</name>
</gene>
<dbReference type="EMBL" id="JACHXH010000004">
    <property type="protein sequence ID" value="MBB3133645.1"/>
    <property type="molecule type" value="Genomic_DNA"/>
</dbReference>
<evidence type="ECO:0000313" key="3">
    <source>
        <dbReference type="Proteomes" id="UP000518315"/>
    </source>
</evidence>
<protein>
    <submittedName>
        <fullName evidence="2">Uncharacterized protein</fullName>
    </submittedName>
</protein>
<dbReference type="Proteomes" id="UP000518315">
    <property type="component" value="Unassembled WGS sequence"/>
</dbReference>
<proteinExistence type="predicted"/>
<accession>A0A7W5BIM5</accession>
<evidence type="ECO:0000313" key="2">
    <source>
        <dbReference type="EMBL" id="MBB3133645.1"/>
    </source>
</evidence>
<sequence length="181" mass="19897">MTKERDQIAQLDAGFLNGRCEQQDGRHRFDAKHLTCLSDNPDRIGECTIVSAVPGRQAPPELRRPHRRGRQQVGSPTRVLRKVDKEGSETIADPLSVLVHLARQMGGIEGRNVAADDKAVDDGGCHHQQTVADSQPPDLAALNMAQTPKQERRKTIHQLSSMVLAEEEETTSTGPARWAVA</sequence>
<evidence type="ECO:0000256" key="1">
    <source>
        <dbReference type="SAM" id="MobiDB-lite"/>
    </source>
</evidence>
<comment type="caution">
    <text evidence="2">The sequence shown here is derived from an EMBL/GenBank/DDBJ whole genome shotgun (WGS) entry which is preliminary data.</text>
</comment>